<keyword evidence="2 5" id="KW-0101">Branched-chain amino acid catabolism</keyword>
<dbReference type="PROSITE" id="PS00895">
    <property type="entry name" value="3_HYDROXYISOBUT_DH"/>
    <property type="match status" value="1"/>
</dbReference>
<evidence type="ECO:0000256" key="5">
    <source>
        <dbReference type="RuleBase" id="RU910714"/>
    </source>
</evidence>
<dbReference type="Gene3D" id="1.10.1040.10">
    <property type="entry name" value="N-(1-d-carboxylethyl)-l-norvaline Dehydrogenase, domain 2"/>
    <property type="match status" value="1"/>
</dbReference>
<evidence type="ECO:0000256" key="4">
    <source>
        <dbReference type="ARBA" id="ARBA00023027"/>
    </source>
</evidence>
<dbReference type="InterPro" id="IPR008927">
    <property type="entry name" value="6-PGluconate_DH-like_C_sf"/>
</dbReference>
<comment type="similarity">
    <text evidence="1 5">Belongs to the HIBADH-related family.</text>
</comment>
<proteinExistence type="inferred from homology"/>
<dbReference type="EMBL" id="JAVDRF010000004">
    <property type="protein sequence ID" value="MDR6536649.1"/>
    <property type="molecule type" value="Genomic_DNA"/>
</dbReference>
<keyword evidence="9" id="KW-1185">Reference proteome</keyword>
<gene>
    <name evidence="8" type="ORF">J2739_002422</name>
</gene>
<dbReference type="InterPro" id="IPR013328">
    <property type="entry name" value="6PGD_dom2"/>
</dbReference>
<dbReference type="PANTHER" id="PTHR22981">
    <property type="entry name" value="3-HYDROXYISOBUTYRATE DEHYDROGENASE-RELATED"/>
    <property type="match status" value="1"/>
</dbReference>
<feature type="domain" description="3-hydroxyisobutyrate dehydrogenase-like NAD-binding" evidence="7">
    <location>
        <begin position="163"/>
        <end position="290"/>
    </location>
</feature>
<sequence>MTTIGFIGLGNMGMPMAVNLRKAGHEIKAFDTSPAVLDQAAGHGMKAQTSVSSAIEGAHFVVSMLPSGKHVLDVMVANDKLAYAQDCVVIDCSTIDIASCATFHRTLSQRGIRTLDAPVSGGVGGAAAGTLTFMVGGSDEAFAQARPILQAMGKNIIHAGDAGAGQAAKICNNMITGISMVAVSEALNLARRLGLDLQKFFDIASTSSGQCWSLTSYSPEPGLVATSPSNRGYEGGFASELMLKDLRLAEQAAMSSNAPALLGAAAASLYAMHCQAGKGRLDFSSIIQMLNAR</sequence>
<protein>
    <recommendedName>
        <fullName evidence="5">3-hydroxyisobutyrate dehydrogenase</fullName>
        <shortName evidence="5">HIBADH</shortName>
        <ecNumber evidence="5">1.1.1.31</ecNumber>
    </recommendedName>
</protein>
<evidence type="ECO:0000256" key="1">
    <source>
        <dbReference type="ARBA" id="ARBA00009080"/>
    </source>
</evidence>
<accession>A0ABU1NDX6</accession>
<evidence type="ECO:0000259" key="6">
    <source>
        <dbReference type="Pfam" id="PF03446"/>
    </source>
</evidence>
<comment type="pathway">
    <text evidence="5">Amino-acid degradation; L-valine degradation.</text>
</comment>
<name>A0ABU1NDX6_9BURK</name>
<feature type="domain" description="6-phosphogluconate dehydrogenase NADP-binding" evidence="6">
    <location>
        <begin position="3"/>
        <end position="160"/>
    </location>
</feature>
<dbReference type="Proteomes" id="UP001184230">
    <property type="component" value="Unassembled WGS sequence"/>
</dbReference>
<dbReference type="PANTHER" id="PTHR22981:SF7">
    <property type="entry name" value="3-HYDROXYISOBUTYRATE DEHYDROGENASE, MITOCHONDRIAL"/>
    <property type="match status" value="1"/>
</dbReference>
<dbReference type="InterPro" id="IPR015815">
    <property type="entry name" value="HIBADH-related"/>
</dbReference>
<dbReference type="PIRSF" id="PIRSF000103">
    <property type="entry name" value="HIBADH"/>
    <property type="match status" value="1"/>
</dbReference>
<dbReference type="GO" id="GO:0008442">
    <property type="term" value="F:3-hydroxyisobutyrate dehydrogenase activity"/>
    <property type="evidence" value="ECO:0007669"/>
    <property type="project" value="UniProtKB-EC"/>
</dbReference>
<dbReference type="NCBIfam" id="TIGR01692">
    <property type="entry name" value="HIBADH"/>
    <property type="match status" value="1"/>
</dbReference>
<comment type="catalytic activity">
    <reaction evidence="5">
        <text>3-hydroxy-2-methylpropanoate + NAD(+) = 2-methyl-3-oxopropanoate + NADH + H(+)</text>
        <dbReference type="Rhea" id="RHEA:17681"/>
        <dbReference type="ChEBI" id="CHEBI:11805"/>
        <dbReference type="ChEBI" id="CHEBI:15378"/>
        <dbReference type="ChEBI" id="CHEBI:57540"/>
        <dbReference type="ChEBI" id="CHEBI:57700"/>
        <dbReference type="ChEBI" id="CHEBI:57945"/>
        <dbReference type="EC" id="1.1.1.31"/>
    </reaction>
</comment>
<dbReference type="SUPFAM" id="SSF48179">
    <property type="entry name" value="6-phosphogluconate dehydrogenase C-terminal domain-like"/>
    <property type="match status" value="1"/>
</dbReference>
<dbReference type="Pfam" id="PF14833">
    <property type="entry name" value="NAD_binding_11"/>
    <property type="match status" value="1"/>
</dbReference>
<dbReference type="EC" id="1.1.1.31" evidence="5"/>
<dbReference type="RefSeq" id="WP_309901843.1">
    <property type="nucleotide sequence ID" value="NZ_JAVDRF010000004.1"/>
</dbReference>
<dbReference type="InterPro" id="IPR006115">
    <property type="entry name" value="6PGDH_NADP-bd"/>
</dbReference>
<keyword evidence="3 5" id="KW-0560">Oxidoreductase</keyword>
<dbReference type="SUPFAM" id="SSF51735">
    <property type="entry name" value="NAD(P)-binding Rossmann-fold domains"/>
    <property type="match status" value="1"/>
</dbReference>
<dbReference type="Pfam" id="PF03446">
    <property type="entry name" value="NAD_binding_2"/>
    <property type="match status" value="1"/>
</dbReference>
<evidence type="ECO:0000313" key="8">
    <source>
        <dbReference type="EMBL" id="MDR6536649.1"/>
    </source>
</evidence>
<dbReference type="InterPro" id="IPR011548">
    <property type="entry name" value="HIBADH"/>
</dbReference>
<dbReference type="Gene3D" id="3.40.50.720">
    <property type="entry name" value="NAD(P)-binding Rossmann-like Domain"/>
    <property type="match status" value="1"/>
</dbReference>
<evidence type="ECO:0000313" key="9">
    <source>
        <dbReference type="Proteomes" id="UP001184230"/>
    </source>
</evidence>
<reference evidence="8 9" key="1">
    <citation type="submission" date="2023-07" db="EMBL/GenBank/DDBJ databases">
        <title>Sorghum-associated microbial communities from plants grown in Nebraska, USA.</title>
        <authorList>
            <person name="Schachtman D."/>
        </authorList>
    </citation>
    <scope>NUCLEOTIDE SEQUENCE [LARGE SCALE GENOMIC DNA]</scope>
    <source>
        <strain evidence="8 9">DS1781</strain>
    </source>
</reference>
<evidence type="ECO:0000256" key="3">
    <source>
        <dbReference type="ARBA" id="ARBA00023002"/>
    </source>
</evidence>
<organism evidence="8 9">
    <name type="scientific">Variovorax soli</name>
    <dbReference type="NCBI Taxonomy" id="376815"/>
    <lineage>
        <taxon>Bacteria</taxon>
        <taxon>Pseudomonadati</taxon>
        <taxon>Pseudomonadota</taxon>
        <taxon>Betaproteobacteria</taxon>
        <taxon>Burkholderiales</taxon>
        <taxon>Comamonadaceae</taxon>
        <taxon>Variovorax</taxon>
    </lineage>
</organism>
<dbReference type="InterPro" id="IPR029154">
    <property type="entry name" value="HIBADH-like_NADP-bd"/>
</dbReference>
<dbReference type="InterPro" id="IPR002204">
    <property type="entry name" value="3-OH-isobutyrate_DH-rel_CS"/>
</dbReference>
<keyword evidence="4 5" id="KW-0520">NAD</keyword>
<evidence type="ECO:0000259" key="7">
    <source>
        <dbReference type="Pfam" id="PF14833"/>
    </source>
</evidence>
<evidence type="ECO:0000256" key="2">
    <source>
        <dbReference type="ARBA" id="ARBA00022456"/>
    </source>
</evidence>
<comment type="caution">
    <text evidence="8">The sequence shown here is derived from an EMBL/GenBank/DDBJ whole genome shotgun (WGS) entry which is preliminary data.</text>
</comment>
<dbReference type="InterPro" id="IPR036291">
    <property type="entry name" value="NAD(P)-bd_dom_sf"/>
</dbReference>